<keyword evidence="6 13" id="KW-0347">Helicase</keyword>
<keyword evidence="3 13" id="KW-0235">DNA replication</keyword>
<keyword evidence="5 13" id="KW-0378">Hydrolase</keyword>
<sequence>MSTVRNPPGGQDASPAPDRQIAALKLPPHSIEAEQSLIGGLLLDNSTWDRVGDQVNEADFYRDDHRRIFRHIARLIETGKPADVVTVYESIERADEAEHTGGLAYLGEIANNTPSAANIRRYAEIIRERAILRKLVSVGDEIAASALSPRGRDAKVLLDEAESKIFEIAEAGSSGSSGFVAIQPVLVEVVNRIQELYDRDDPSDVTGVPSGYTDLDAKTAGLQGGDMIIVAGRPAMGKTTFALNIAENVAVELGLPVAIFSLEMPATQLAMRFVSSVARIDQGRLRTGRLTDEDWGRLTMALGKLHEAPIHIDETGGINPTDLRARARRLYRQCGKLGLIVIDYLQLMSGTRDGENRTSEISEISRSIKSLAKELHVPIIALSQLNRALEQRPNKRPVMSDLRESGAIEQDADIIMFIYRDEVYNPDTQDKGLAEIIIGKHRNGPTGTVVLGFQGEHTKFVNAARPGSY</sequence>
<dbReference type="PANTHER" id="PTHR30153">
    <property type="entry name" value="REPLICATIVE DNA HELICASE DNAB"/>
    <property type="match status" value="1"/>
</dbReference>
<dbReference type="OrthoDB" id="9773982at2"/>
<keyword evidence="16" id="KW-1185">Reference proteome</keyword>
<dbReference type="InterPro" id="IPR036185">
    <property type="entry name" value="DNA_heli_DnaB-like_N_sf"/>
</dbReference>
<dbReference type="Pfam" id="PF03796">
    <property type="entry name" value="DnaB_C"/>
    <property type="match status" value="1"/>
</dbReference>
<dbReference type="EC" id="5.6.2.3" evidence="12 13"/>
<accession>F5R8X2</accession>
<dbReference type="NCBIfam" id="NF004384">
    <property type="entry name" value="PRK05748.1"/>
    <property type="match status" value="1"/>
</dbReference>
<evidence type="ECO:0000256" key="4">
    <source>
        <dbReference type="ARBA" id="ARBA00022741"/>
    </source>
</evidence>
<evidence type="ECO:0000259" key="14">
    <source>
        <dbReference type="PROSITE" id="PS51199"/>
    </source>
</evidence>
<dbReference type="Gene3D" id="1.10.860.10">
    <property type="entry name" value="DNAb Helicase, Chain A"/>
    <property type="match status" value="1"/>
</dbReference>
<dbReference type="Pfam" id="PF00772">
    <property type="entry name" value="DnaB"/>
    <property type="match status" value="1"/>
</dbReference>
<evidence type="ECO:0000256" key="11">
    <source>
        <dbReference type="ARBA" id="ARBA00048954"/>
    </source>
</evidence>
<evidence type="ECO:0000256" key="3">
    <source>
        <dbReference type="ARBA" id="ARBA00022705"/>
    </source>
</evidence>
<evidence type="ECO:0000313" key="16">
    <source>
        <dbReference type="Proteomes" id="UP000005019"/>
    </source>
</evidence>
<evidence type="ECO:0000256" key="5">
    <source>
        <dbReference type="ARBA" id="ARBA00022801"/>
    </source>
</evidence>
<protein>
    <recommendedName>
        <fullName evidence="12 13">Replicative DNA helicase</fullName>
        <ecNumber evidence="12 13">5.6.2.3</ecNumber>
    </recommendedName>
</protein>
<evidence type="ECO:0000256" key="2">
    <source>
        <dbReference type="ARBA" id="ARBA00022515"/>
    </source>
</evidence>
<dbReference type="FunFam" id="3.40.50.300:FF:000076">
    <property type="entry name" value="Replicative DNA helicase"/>
    <property type="match status" value="1"/>
</dbReference>
<dbReference type="InterPro" id="IPR027417">
    <property type="entry name" value="P-loop_NTPase"/>
</dbReference>
<dbReference type="GO" id="GO:0005829">
    <property type="term" value="C:cytosol"/>
    <property type="evidence" value="ECO:0007669"/>
    <property type="project" value="TreeGrafter"/>
</dbReference>
<evidence type="ECO:0000256" key="9">
    <source>
        <dbReference type="ARBA" id="ARBA00023235"/>
    </source>
</evidence>
<dbReference type="GO" id="GO:0005524">
    <property type="term" value="F:ATP binding"/>
    <property type="evidence" value="ECO:0007669"/>
    <property type="project" value="UniProtKB-UniRule"/>
</dbReference>
<dbReference type="CDD" id="cd00984">
    <property type="entry name" value="DnaB_C"/>
    <property type="match status" value="1"/>
</dbReference>
<keyword evidence="4 13" id="KW-0547">Nucleotide-binding</keyword>
<name>F5R8X2_METUF</name>
<dbReference type="InterPro" id="IPR007693">
    <property type="entry name" value="DNA_helicase_DnaB-like_N"/>
</dbReference>
<dbReference type="GO" id="GO:0042802">
    <property type="term" value="F:identical protein binding"/>
    <property type="evidence" value="ECO:0007669"/>
    <property type="project" value="UniProtKB-ARBA"/>
</dbReference>
<keyword evidence="9" id="KW-0413">Isomerase</keyword>
<dbReference type="GO" id="GO:1990077">
    <property type="term" value="C:primosome complex"/>
    <property type="evidence" value="ECO:0007669"/>
    <property type="project" value="UniProtKB-UniRule"/>
</dbReference>
<comment type="catalytic activity">
    <reaction evidence="11 13">
        <text>ATP + H2O = ADP + phosphate + H(+)</text>
        <dbReference type="Rhea" id="RHEA:13065"/>
        <dbReference type="ChEBI" id="CHEBI:15377"/>
        <dbReference type="ChEBI" id="CHEBI:15378"/>
        <dbReference type="ChEBI" id="CHEBI:30616"/>
        <dbReference type="ChEBI" id="CHEBI:43474"/>
        <dbReference type="ChEBI" id="CHEBI:456216"/>
        <dbReference type="EC" id="5.6.2.3"/>
    </reaction>
</comment>
<comment type="similarity">
    <text evidence="1 13">Belongs to the helicase family. DnaB subfamily.</text>
</comment>
<dbReference type="InterPro" id="IPR007692">
    <property type="entry name" value="DNA_helicase_DnaB"/>
</dbReference>
<dbReference type="RefSeq" id="WP_008058996.1">
    <property type="nucleotide sequence ID" value="NZ_AFHG01000030.1"/>
</dbReference>
<evidence type="ECO:0000256" key="8">
    <source>
        <dbReference type="ARBA" id="ARBA00023125"/>
    </source>
</evidence>
<keyword evidence="8 13" id="KW-0238">DNA-binding</keyword>
<dbReference type="PANTHER" id="PTHR30153:SF2">
    <property type="entry name" value="REPLICATIVE DNA HELICASE"/>
    <property type="match status" value="1"/>
</dbReference>
<evidence type="ECO:0000256" key="1">
    <source>
        <dbReference type="ARBA" id="ARBA00008428"/>
    </source>
</evidence>
<dbReference type="NCBIfam" id="TIGR00665">
    <property type="entry name" value="DnaB"/>
    <property type="match status" value="1"/>
</dbReference>
<feature type="domain" description="SF4 helicase" evidence="14">
    <location>
        <begin position="201"/>
        <end position="467"/>
    </location>
</feature>
<dbReference type="eggNOG" id="COG0305">
    <property type="taxonomic scope" value="Bacteria"/>
</dbReference>
<evidence type="ECO:0000256" key="10">
    <source>
        <dbReference type="ARBA" id="ARBA00044932"/>
    </source>
</evidence>
<comment type="function">
    <text evidence="10 13">The main replicative DNA helicase, it participates in initiation and elongation during chromosome replication. Travels ahead of the DNA replisome, separating dsDNA into templates for DNA synthesis. A processive ATP-dependent 5'-3' DNA helicase it has DNA-dependent ATPase activity.</text>
</comment>
<dbReference type="InterPro" id="IPR007694">
    <property type="entry name" value="DNA_helicase_DnaB-like_C"/>
</dbReference>
<keyword evidence="2 13" id="KW-0639">Primosome</keyword>
<dbReference type="GO" id="GO:0043139">
    <property type="term" value="F:5'-3' DNA helicase activity"/>
    <property type="evidence" value="ECO:0007669"/>
    <property type="project" value="UniProtKB-EC"/>
</dbReference>
<dbReference type="SMART" id="SM00382">
    <property type="entry name" value="AAA"/>
    <property type="match status" value="1"/>
</dbReference>
<evidence type="ECO:0000313" key="15">
    <source>
        <dbReference type="EMBL" id="EGK72939.1"/>
    </source>
</evidence>
<evidence type="ECO:0000256" key="12">
    <source>
        <dbReference type="NCBIfam" id="TIGR00665"/>
    </source>
</evidence>
<reference evidence="15 16" key="1">
    <citation type="journal article" date="2011" name="J. Bacteriol.">
        <title>Genome sequence of Methyloversatilis universalis FAM5T, a methylotrophic representative of the order Rhodocyclales.</title>
        <authorList>
            <person name="Kittichotirat W."/>
            <person name="Good N.M."/>
            <person name="Hall R."/>
            <person name="Bringel F."/>
            <person name="Lajus A."/>
            <person name="Medigue C."/>
            <person name="Smalley N.E."/>
            <person name="Beck D."/>
            <person name="Bumgarner R."/>
            <person name="Vuilleumier S."/>
            <person name="Kalyuzhnaya M.G."/>
        </authorList>
    </citation>
    <scope>NUCLEOTIDE SEQUENCE [LARGE SCALE GENOMIC DNA]</scope>
    <source>
        <strain evidence="16">ATCC BAA-1314 / JCM 13912 / FAM5</strain>
    </source>
</reference>
<dbReference type="GO" id="GO:0016887">
    <property type="term" value="F:ATP hydrolysis activity"/>
    <property type="evidence" value="ECO:0007669"/>
    <property type="project" value="RHEA"/>
</dbReference>
<dbReference type="Gene3D" id="3.40.50.300">
    <property type="entry name" value="P-loop containing nucleotide triphosphate hydrolases"/>
    <property type="match status" value="1"/>
</dbReference>
<proteinExistence type="inferred from homology"/>
<dbReference type="SUPFAM" id="SSF48024">
    <property type="entry name" value="N-terminal domain of DnaB helicase"/>
    <property type="match status" value="1"/>
</dbReference>
<dbReference type="InterPro" id="IPR016136">
    <property type="entry name" value="DNA_helicase_N/primase_C"/>
</dbReference>
<dbReference type="GO" id="GO:0003677">
    <property type="term" value="F:DNA binding"/>
    <property type="evidence" value="ECO:0007669"/>
    <property type="project" value="UniProtKB-UniRule"/>
</dbReference>
<dbReference type="STRING" id="1000565.METUNv1_00774"/>
<keyword evidence="7 13" id="KW-0067">ATP-binding</keyword>
<dbReference type="SUPFAM" id="SSF52540">
    <property type="entry name" value="P-loop containing nucleoside triphosphate hydrolases"/>
    <property type="match status" value="1"/>
</dbReference>
<dbReference type="AlphaFoldDB" id="F5R8X2"/>
<organism evidence="15 16">
    <name type="scientific">Methyloversatilis universalis (strain ATCC BAA-1314 / DSM 25237 / JCM 13912 / CCUG 52030 / FAM5)</name>
    <dbReference type="NCBI Taxonomy" id="1000565"/>
    <lineage>
        <taxon>Bacteria</taxon>
        <taxon>Pseudomonadati</taxon>
        <taxon>Pseudomonadota</taxon>
        <taxon>Betaproteobacteria</taxon>
        <taxon>Nitrosomonadales</taxon>
        <taxon>Sterolibacteriaceae</taxon>
        <taxon>Methyloversatilis</taxon>
    </lineage>
</organism>
<dbReference type="Proteomes" id="UP000005019">
    <property type="component" value="Unassembled WGS sequence"/>
</dbReference>
<comment type="caution">
    <text evidence="15">The sequence shown here is derived from an EMBL/GenBank/DDBJ whole genome shotgun (WGS) entry which is preliminary data.</text>
</comment>
<dbReference type="InterPro" id="IPR003593">
    <property type="entry name" value="AAA+_ATPase"/>
</dbReference>
<dbReference type="GO" id="GO:0006269">
    <property type="term" value="P:DNA replication, synthesis of primer"/>
    <property type="evidence" value="ECO:0007669"/>
    <property type="project" value="UniProtKB-UniRule"/>
</dbReference>
<gene>
    <name evidence="15" type="ORF">METUNv1_00774</name>
</gene>
<dbReference type="EMBL" id="AFHG01000030">
    <property type="protein sequence ID" value="EGK72939.1"/>
    <property type="molecule type" value="Genomic_DNA"/>
</dbReference>
<evidence type="ECO:0000256" key="13">
    <source>
        <dbReference type="RuleBase" id="RU362085"/>
    </source>
</evidence>
<dbReference type="FunFam" id="1.10.860.10:FF:000001">
    <property type="entry name" value="Replicative DNA helicase"/>
    <property type="match status" value="1"/>
</dbReference>
<dbReference type="PROSITE" id="PS51199">
    <property type="entry name" value="SF4_HELICASE"/>
    <property type="match status" value="1"/>
</dbReference>
<evidence type="ECO:0000256" key="6">
    <source>
        <dbReference type="ARBA" id="ARBA00022806"/>
    </source>
</evidence>
<evidence type="ECO:0000256" key="7">
    <source>
        <dbReference type="ARBA" id="ARBA00022840"/>
    </source>
</evidence>